<proteinExistence type="predicted"/>
<organism evidence="1">
    <name type="scientific">Arundo donax</name>
    <name type="common">Giant reed</name>
    <name type="synonym">Donax arundinaceus</name>
    <dbReference type="NCBI Taxonomy" id="35708"/>
    <lineage>
        <taxon>Eukaryota</taxon>
        <taxon>Viridiplantae</taxon>
        <taxon>Streptophyta</taxon>
        <taxon>Embryophyta</taxon>
        <taxon>Tracheophyta</taxon>
        <taxon>Spermatophyta</taxon>
        <taxon>Magnoliopsida</taxon>
        <taxon>Liliopsida</taxon>
        <taxon>Poales</taxon>
        <taxon>Poaceae</taxon>
        <taxon>PACMAD clade</taxon>
        <taxon>Arundinoideae</taxon>
        <taxon>Arundineae</taxon>
        <taxon>Arundo</taxon>
    </lineage>
</organism>
<dbReference type="EMBL" id="GBRH01252777">
    <property type="protein sequence ID" value="JAD45118.1"/>
    <property type="molecule type" value="Transcribed_RNA"/>
</dbReference>
<protein>
    <submittedName>
        <fullName evidence="1">Uncharacterized protein</fullName>
    </submittedName>
</protein>
<name>A0A0A9A5E8_ARUDO</name>
<reference evidence="1" key="1">
    <citation type="submission" date="2014-09" db="EMBL/GenBank/DDBJ databases">
        <authorList>
            <person name="Magalhaes I.L.F."/>
            <person name="Oliveira U."/>
            <person name="Santos F.R."/>
            <person name="Vidigal T.H.D.A."/>
            <person name="Brescovit A.D."/>
            <person name="Santos A.J."/>
        </authorList>
    </citation>
    <scope>NUCLEOTIDE SEQUENCE</scope>
    <source>
        <tissue evidence="1">Shoot tissue taken approximately 20 cm above the soil surface</tissue>
    </source>
</reference>
<sequence length="32" mass="3501">MLPVVPGGVHMSMEFMFRGNFAVDRTAETSDA</sequence>
<accession>A0A0A9A5E8</accession>
<reference evidence="1" key="2">
    <citation type="journal article" date="2015" name="Data Brief">
        <title>Shoot transcriptome of the giant reed, Arundo donax.</title>
        <authorList>
            <person name="Barrero R.A."/>
            <person name="Guerrero F.D."/>
            <person name="Moolhuijzen P."/>
            <person name="Goolsby J.A."/>
            <person name="Tidwell J."/>
            <person name="Bellgard S.E."/>
            <person name="Bellgard M.I."/>
        </authorList>
    </citation>
    <scope>NUCLEOTIDE SEQUENCE</scope>
    <source>
        <tissue evidence="1">Shoot tissue taken approximately 20 cm above the soil surface</tissue>
    </source>
</reference>
<dbReference type="AlphaFoldDB" id="A0A0A9A5E8"/>
<evidence type="ECO:0000313" key="1">
    <source>
        <dbReference type="EMBL" id="JAD45118.1"/>
    </source>
</evidence>